<organism evidence="6">
    <name type="scientific">Arion vulgaris</name>
    <dbReference type="NCBI Taxonomy" id="1028688"/>
    <lineage>
        <taxon>Eukaryota</taxon>
        <taxon>Metazoa</taxon>
        <taxon>Spiralia</taxon>
        <taxon>Lophotrochozoa</taxon>
        <taxon>Mollusca</taxon>
        <taxon>Gastropoda</taxon>
        <taxon>Heterobranchia</taxon>
        <taxon>Euthyneura</taxon>
        <taxon>Panpulmonata</taxon>
        <taxon>Eupulmonata</taxon>
        <taxon>Stylommatophora</taxon>
        <taxon>Helicina</taxon>
        <taxon>Arionoidea</taxon>
        <taxon>Arionidae</taxon>
        <taxon>Arion</taxon>
    </lineage>
</organism>
<proteinExistence type="predicted"/>
<keyword evidence="3 4" id="KW-1015">Disulfide bond</keyword>
<dbReference type="GO" id="GO:0005112">
    <property type="term" value="F:Notch binding"/>
    <property type="evidence" value="ECO:0007669"/>
    <property type="project" value="TreeGrafter"/>
</dbReference>
<dbReference type="InterPro" id="IPR018097">
    <property type="entry name" value="EGF_Ca-bd_CS"/>
</dbReference>
<evidence type="ECO:0000256" key="4">
    <source>
        <dbReference type="PROSITE-ProRule" id="PRU00076"/>
    </source>
</evidence>
<dbReference type="FunFam" id="2.10.25.10:FF:000031">
    <property type="entry name" value="neurogenic locus notch homolog protein 3"/>
    <property type="match status" value="1"/>
</dbReference>
<dbReference type="EMBL" id="HACG01050428">
    <property type="protein sequence ID" value="CEK97293.1"/>
    <property type="molecule type" value="Transcribed_RNA"/>
</dbReference>
<dbReference type="PROSITE" id="PS01187">
    <property type="entry name" value="EGF_CA"/>
    <property type="match status" value="1"/>
</dbReference>
<accession>A0A0B7BWB1</accession>
<feature type="disulfide bond" evidence="4">
    <location>
        <begin position="58"/>
        <end position="67"/>
    </location>
</feature>
<evidence type="ECO:0000256" key="2">
    <source>
        <dbReference type="ARBA" id="ARBA00022737"/>
    </source>
</evidence>
<dbReference type="FunFam" id="2.10.25.10:FF:000061">
    <property type="entry name" value="Delta-like protein"/>
    <property type="match status" value="1"/>
</dbReference>
<comment type="caution">
    <text evidence="4">Lacks conserved residue(s) required for the propagation of feature annotation.</text>
</comment>
<dbReference type="SUPFAM" id="SSF57196">
    <property type="entry name" value="EGF/Laminin"/>
    <property type="match status" value="2"/>
</dbReference>
<evidence type="ECO:0000256" key="3">
    <source>
        <dbReference type="ARBA" id="ARBA00023157"/>
    </source>
</evidence>
<dbReference type="PROSITE" id="PS00022">
    <property type="entry name" value="EGF_1"/>
    <property type="match status" value="2"/>
</dbReference>
<gene>
    <name evidence="6" type="primary">ORF215344</name>
</gene>
<dbReference type="SMART" id="SM00179">
    <property type="entry name" value="EGF_CA"/>
    <property type="match status" value="2"/>
</dbReference>
<feature type="domain" description="EGF-like" evidence="5">
    <location>
        <begin position="32"/>
        <end position="68"/>
    </location>
</feature>
<sequence>RPCANGGRCTDLINDFRCDCAPGFEGKDCSFQINECKVNPCLNGGICKDLFADYSCSCPEGFWGKNCNLYEGVTIFVENGDSSSHFNGTTQHPHR</sequence>
<dbReference type="Gene3D" id="2.10.25.10">
    <property type="entry name" value="Laminin"/>
    <property type="match status" value="2"/>
</dbReference>
<dbReference type="GO" id="GO:0007219">
    <property type="term" value="P:Notch signaling pathway"/>
    <property type="evidence" value="ECO:0007669"/>
    <property type="project" value="TreeGrafter"/>
</dbReference>
<dbReference type="SMART" id="SM00181">
    <property type="entry name" value="EGF"/>
    <property type="match status" value="2"/>
</dbReference>
<evidence type="ECO:0000256" key="1">
    <source>
        <dbReference type="ARBA" id="ARBA00022536"/>
    </source>
</evidence>
<dbReference type="PANTHER" id="PTHR12916">
    <property type="entry name" value="CYTOCHROME C OXIDASE POLYPEPTIDE VIC-2"/>
    <property type="match status" value="1"/>
</dbReference>
<dbReference type="CDD" id="cd00054">
    <property type="entry name" value="EGF_CA"/>
    <property type="match status" value="2"/>
</dbReference>
<dbReference type="AlphaFoldDB" id="A0A0B7BWB1"/>
<name>A0A0B7BWB1_9EUPU</name>
<protein>
    <recommendedName>
        <fullName evidence="5">EGF-like domain-containing protein</fullName>
    </recommendedName>
</protein>
<keyword evidence="2" id="KW-0677">Repeat</keyword>
<feature type="disulfide bond" evidence="4">
    <location>
        <begin position="20"/>
        <end position="29"/>
    </location>
</feature>
<dbReference type="PANTHER" id="PTHR12916:SF9">
    <property type="entry name" value="NEUROGENIC LOCUS NOTCH HOMOLOG PROTEIN 1-RELATED"/>
    <property type="match status" value="1"/>
</dbReference>
<dbReference type="PROSITE" id="PS01186">
    <property type="entry name" value="EGF_2"/>
    <property type="match status" value="2"/>
</dbReference>
<reference evidence="6" key="1">
    <citation type="submission" date="2014-12" db="EMBL/GenBank/DDBJ databases">
        <title>Insight into the proteome of Arion vulgaris.</title>
        <authorList>
            <person name="Aradska J."/>
            <person name="Bulat T."/>
            <person name="Smidak R."/>
            <person name="Sarate P."/>
            <person name="Gangsoo J."/>
            <person name="Sialana F."/>
            <person name="Bilban M."/>
            <person name="Lubec G."/>
        </authorList>
    </citation>
    <scope>NUCLEOTIDE SEQUENCE</scope>
    <source>
        <tissue evidence="6">Skin</tissue>
    </source>
</reference>
<evidence type="ECO:0000313" key="6">
    <source>
        <dbReference type="EMBL" id="CEK97293.1"/>
    </source>
</evidence>
<feature type="non-terminal residue" evidence="6">
    <location>
        <position position="95"/>
    </location>
</feature>
<dbReference type="InterPro" id="IPR001881">
    <property type="entry name" value="EGF-like_Ca-bd_dom"/>
</dbReference>
<evidence type="ECO:0000259" key="5">
    <source>
        <dbReference type="PROSITE" id="PS50026"/>
    </source>
</evidence>
<dbReference type="PRINTS" id="PR00010">
    <property type="entry name" value="EGFBLOOD"/>
</dbReference>
<dbReference type="InterPro" id="IPR000152">
    <property type="entry name" value="EGF-type_Asp/Asn_hydroxyl_site"/>
</dbReference>
<keyword evidence="1 4" id="KW-0245">EGF-like domain</keyword>
<feature type="domain" description="EGF-like" evidence="5">
    <location>
        <begin position="1"/>
        <end position="30"/>
    </location>
</feature>
<feature type="non-terminal residue" evidence="6">
    <location>
        <position position="1"/>
    </location>
</feature>
<dbReference type="InterPro" id="IPR000742">
    <property type="entry name" value="EGF"/>
</dbReference>
<dbReference type="Pfam" id="PF00008">
    <property type="entry name" value="EGF"/>
    <property type="match status" value="2"/>
</dbReference>
<dbReference type="PROSITE" id="PS00010">
    <property type="entry name" value="ASX_HYDROXYL"/>
    <property type="match status" value="2"/>
</dbReference>
<dbReference type="PROSITE" id="PS50026">
    <property type="entry name" value="EGF_3"/>
    <property type="match status" value="2"/>
</dbReference>
<dbReference type="GO" id="GO:0005509">
    <property type="term" value="F:calcium ion binding"/>
    <property type="evidence" value="ECO:0007669"/>
    <property type="project" value="InterPro"/>
</dbReference>